<sequence>MRNAALVLGIIAGIVGMIVGFFGWGYTAAIEQWGELDGLAEQVDNVDLVRSTSLMAPLLAIAGGAMARARALWGGALLLISAVWMYVGFGFNVFTMFPIAFAGLAGVLAIAAGKPDEEKAHF</sequence>
<dbReference type="Proteomes" id="UP000051184">
    <property type="component" value="Unassembled WGS sequence"/>
</dbReference>
<feature type="transmembrane region" description="Helical" evidence="1">
    <location>
        <begin position="71"/>
        <end position="87"/>
    </location>
</feature>
<dbReference type="RefSeq" id="WP_058314724.1">
    <property type="nucleotide sequence ID" value="NZ_CYTO01000024.1"/>
</dbReference>
<organism evidence="2 3">
    <name type="scientific">Cognatishimia activa</name>
    <dbReference type="NCBI Taxonomy" id="1715691"/>
    <lineage>
        <taxon>Bacteria</taxon>
        <taxon>Pseudomonadati</taxon>
        <taxon>Pseudomonadota</taxon>
        <taxon>Alphaproteobacteria</taxon>
        <taxon>Rhodobacterales</taxon>
        <taxon>Paracoccaceae</taxon>
        <taxon>Cognatishimia</taxon>
    </lineage>
</organism>
<feature type="transmembrane region" description="Helical" evidence="1">
    <location>
        <begin position="7"/>
        <end position="28"/>
    </location>
</feature>
<accession>A0A0P1J7N0</accession>
<name>A0A0P1J7N0_9RHOB</name>
<dbReference type="STRING" id="1715691.TA5113_02326"/>
<reference evidence="3" key="1">
    <citation type="submission" date="2015-09" db="EMBL/GenBank/DDBJ databases">
        <authorList>
            <person name="Rodrigo-Torres Lidia"/>
            <person name="Arahal R.David."/>
        </authorList>
    </citation>
    <scope>NUCLEOTIDE SEQUENCE [LARGE SCALE GENOMIC DNA]</scope>
    <source>
        <strain evidence="3">CECT 5114</strain>
    </source>
</reference>
<dbReference type="OrthoDB" id="7865446at2"/>
<keyword evidence="1" id="KW-0812">Transmembrane</keyword>
<dbReference type="EMBL" id="CYUE01000013">
    <property type="protein sequence ID" value="CUK25773.1"/>
    <property type="molecule type" value="Genomic_DNA"/>
</dbReference>
<gene>
    <name evidence="2" type="ORF">TA5114_01577</name>
</gene>
<keyword evidence="1" id="KW-0472">Membrane</keyword>
<feature type="transmembrane region" description="Helical" evidence="1">
    <location>
        <begin position="93"/>
        <end position="112"/>
    </location>
</feature>
<proteinExistence type="predicted"/>
<evidence type="ECO:0000256" key="1">
    <source>
        <dbReference type="SAM" id="Phobius"/>
    </source>
</evidence>
<dbReference type="AlphaFoldDB" id="A0A0P1J7N0"/>
<evidence type="ECO:0000313" key="3">
    <source>
        <dbReference type="Proteomes" id="UP000051184"/>
    </source>
</evidence>
<keyword evidence="3" id="KW-1185">Reference proteome</keyword>
<protein>
    <submittedName>
        <fullName evidence="2">Uncharacterized protein</fullName>
    </submittedName>
</protein>
<keyword evidence="1" id="KW-1133">Transmembrane helix</keyword>
<evidence type="ECO:0000313" key="2">
    <source>
        <dbReference type="EMBL" id="CUK25773.1"/>
    </source>
</evidence>